<feature type="transmembrane region" description="Helical" evidence="8">
    <location>
        <begin position="110"/>
        <end position="130"/>
    </location>
</feature>
<feature type="transmembrane region" description="Helical" evidence="8">
    <location>
        <begin position="491"/>
        <end position="511"/>
    </location>
</feature>
<evidence type="ECO:0000256" key="7">
    <source>
        <dbReference type="ARBA" id="ARBA00023136"/>
    </source>
</evidence>
<dbReference type="RefSeq" id="WP_056969247.1">
    <property type="nucleotide sequence ID" value="NZ_AYZK01000002.1"/>
</dbReference>
<evidence type="ECO:0000256" key="6">
    <source>
        <dbReference type="ARBA" id="ARBA00022989"/>
    </source>
</evidence>
<evidence type="ECO:0000256" key="8">
    <source>
        <dbReference type="SAM" id="Phobius"/>
    </source>
</evidence>
<keyword evidence="6 8" id="KW-1133">Transmembrane helix</keyword>
<feature type="transmembrane region" description="Helical" evidence="8">
    <location>
        <begin position="363"/>
        <end position="383"/>
    </location>
</feature>
<dbReference type="InterPro" id="IPR011701">
    <property type="entry name" value="MFS"/>
</dbReference>
<evidence type="ECO:0000256" key="1">
    <source>
        <dbReference type="ARBA" id="ARBA00004651"/>
    </source>
</evidence>
<evidence type="ECO:0000313" key="10">
    <source>
        <dbReference type="EMBL" id="KRM87555.1"/>
    </source>
</evidence>
<dbReference type="PROSITE" id="PS50850">
    <property type="entry name" value="MFS"/>
    <property type="match status" value="1"/>
</dbReference>
<feature type="domain" description="Major facilitator superfamily (MFS) profile" evidence="9">
    <location>
        <begin position="14"/>
        <end position="515"/>
    </location>
</feature>
<comment type="caution">
    <text evidence="10">The sequence shown here is derived from an EMBL/GenBank/DDBJ whole genome shotgun (WGS) entry which is preliminary data.</text>
</comment>
<dbReference type="STRING" id="1423810.FD19_GL001066"/>
<feature type="transmembrane region" description="Helical" evidence="8">
    <location>
        <begin position="337"/>
        <end position="357"/>
    </location>
</feature>
<feature type="transmembrane region" description="Helical" evidence="8">
    <location>
        <begin position="271"/>
        <end position="292"/>
    </location>
</feature>
<dbReference type="AlphaFoldDB" id="A0A0R2CIN1"/>
<feature type="transmembrane region" description="Helical" evidence="8">
    <location>
        <begin position="200"/>
        <end position="221"/>
    </location>
</feature>
<dbReference type="Gene3D" id="1.20.1720.10">
    <property type="entry name" value="Multidrug resistance protein D"/>
    <property type="match status" value="1"/>
</dbReference>
<evidence type="ECO:0000259" key="9">
    <source>
        <dbReference type="PROSITE" id="PS50850"/>
    </source>
</evidence>
<evidence type="ECO:0000256" key="4">
    <source>
        <dbReference type="ARBA" id="ARBA00022475"/>
    </source>
</evidence>
<feature type="transmembrane region" description="Helical" evidence="8">
    <location>
        <begin position="137"/>
        <end position="156"/>
    </location>
</feature>
<dbReference type="InterPro" id="IPR020846">
    <property type="entry name" value="MFS_dom"/>
</dbReference>
<dbReference type="InterPro" id="IPR036259">
    <property type="entry name" value="MFS_trans_sf"/>
</dbReference>
<sequence length="523" mass="55477">MVNDTQKHPHRWLALTAMSLGTFMGLLDVTVVNVALPTMVRQFNTSFTNLQWVLNAYTLVYAVSLMIMSKLGDMYGRKKIFLGSLILFVVASAVNGMASSLFVLDIGRGVQAIGGAGMNSLAMALVASNFEGRQRGTALGILGSVIGISSASGPLIGGYLVEHFGWPSIFYVNVPVGIVTVIMTIIFVQETPSYGENERVDLWGMLLSAAGLFSIIYGLIVKESHPGWPWLGLHVGGWLVAGLIIMVIFVVVESRLQQPMLNVAFFKEPHFIGTVIVAFALGAGIYSFSTFLTALMQNYIGYSALATGVRQLTISMWSLILGPLTGILGARFPKKRLIGFSLLIGAMGFLAIANAVGPQVSFANLWPGMVLIGITNGMVNPLLNTAGMEGVAPQEMGMASGLINVFRQLGTTVGVVGFGLVQDTRYEQYLSAHLNGTGMPAKMTAGIHAALVTAGPFSGHSIAWSARLARTPFVHAVCQVVLRAYDRGMGAVALCAAAVVVVGSLAALLLMRGPVATDAQTKD</sequence>
<feature type="transmembrane region" description="Helical" evidence="8">
    <location>
        <begin position="227"/>
        <end position="251"/>
    </location>
</feature>
<dbReference type="Pfam" id="PF07690">
    <property type="entry name" value="MFS_1"/>
    <property type="match status" value="1"/>
</dbReference>
<keyword evidence="5 8" id="KW-0812">Transmembrane</keyword>
<feature type="transmembrane region" description="Helical" evidence="8">
    <location>
        <begin position="168"/>
        <end position="188"/>
    </location>
</feature>
<name>A0A0R2CIN1_9LACO</name>
<dbReference type="PANTHER" id="PTHR42718:SF9">
    <property type="entry name" value="MAJOR FACILITATOR SUPERFAMILY MULTIDRUG TRANSPORTER MFSC"/>
    <property type="match status" value="1"/>
</dbReference>
<feature type="transmembrane region" description="Helical" evidence="8">
    <location>
        <begin position="312"/>
        <end position="330"/>
    </location>
</feature>
<dbReference type="SUPFAM" id="SSF103473">
    <property type="entry name" value="MFS general substrate transporter"/>
    <property type="match status" value="1"/>
</dbReference>
<protein>
    <submittedName>
        <fullName evidence="10">Permease of the major facilitator superfamily protein</fullName>
    </submittedName>
</protein>
<dbReference type="PANTHER" id="PTHR42718">
    <property type="entry name" value="MAJOR FACILITATOR SUPERFAMILY MULTIDRUG TRANSPORTER MFSC"/>
    <property type="match status" value="1"/>
</dbReference>
<feature type="transmembrane region" description="Helical" evidence="8">
    <location>
        <begin position="12"/>
        <end position="32"/>
    </location>
</feature>
<dbReference type="GO" id="GO:0005886">
    <property type="term" value="C:plasma membrane"/>
    <property type="evidence" value="ECO:0007669"/>
    <property type="project" value="UniProtKB-SubCell"/>
</dbReference>
<keyword evidence="7 8" id="KW-0472">Membrane</keyword>
<dbReference type="NCBIfam" id="TIGR00711">
    <property type="entry name" value="efflux_EmrB"/>
    <property type="match status" value="1"/>
</dbReference>
<dbReference type="PATRIC" id="fig|1423810.4.peg.1095"/>
<evidence type="ECO:0000256" key="5">
    <source>
        <dbReference type="ARBA" id="ARBA00022692"/>
    </source>
</evidence>
<proteinExistence type="inferred from homology"/>
<dbReference type="EMBL" id="AYZK01000002">
    <property type="protein sequence ID" value="KRM87555.1"/>
    <property type="molecule type" value="Genomic_DNA"/>
</dbReference>
<organism evidence="10 11">
    <name type="scientific">Lacticaseibacillus thailandensis DSM 22698 = JCM 13996</name>
    <dbReference type="NCBI Taxonomy" id="1423810"/>
    <lineage>
        <taxon>Bacteria</taxon>
        <taxon>Bacillati</taxon>
        <taxon>Bacillota</taxon>
        <taxon>Bacilli</taxon>
        <taxon>Lactobacillales</taxon>
        <taxon>Lactobacillaceae</taxon>
        <taxon>Lacticaseibacillus</taxon>
    </lineage>
</organism>
<accession>A0A0R2CIN1</accession>
<dbReference type="GO" id="GO:0022857">
    <property type="term" value="F:transmembrane transporter activity"/>
    <property type="evidence" value="ECO:0007669"/>
    <property type="project" value="InterPro"/>
</dbReference>
<comment type="subcellular location">
    <subcellularLocation>
        <location evidence="1">Cell membrane</location>
        <topology evidence="1">Multi-pass membrane protein</topology>
    </subcellularLocation>
</comment>
<comment type="similarity">
    <text evidence="2">Belongs to the major facilitator superfamily. EmrB family.</text>
</comment>
<evidence type="ECO:0000256" key="3">
    <source>
        <dbReference type="ARBA" id="ARBA00022448"/>
    </source>
</evidence>
<dbReference type="PRINTS" id="PR01036">
    <property type="entry name" value="TCRTETB"/>
</dbReference>
<keyword evidence="3" id="KW-0813">Transport</keyword>
<dbReference type="InterPro" id="IPR004638">
    <property type="entry name" value="EmrB-like"/>
</dbReference>
<keyword evidence="11" id="KW-1185">Reference proteome</keyword>
<evidence type="ECO:0000313" key="11">
    <source>
        <dbReference type="Proteomes" id="UP000051789"/>
    </source>
</evidence>
<feature type="transmembrane region" description="Helical" evidence="8">
    <location>
        <begin position="52"/>
        <end position="68"/>
    </location>
</feature>
<dbReference type="Proteomes" id="UP000051789">
    <property type="component" value="Unassembled WGS sequence"/>
</dbReference>
<reference evidence="10 11" key="1">
    <citation type="journal article" date="2015" name="Genome Announc.">
        <title>Expanding the biotechnology potential of lactobacilli through comparative genomics of 213 strains and associated genera.</title>
        <authorList>
            <person name="Sun Z."/>
            <person name="Harris H.M."/>
            <person name="McCann A."/>
            <person name="Guo C."/>
            <person name="Argimon S."/>
            <person name="Zhang W."/>
            <person name="Yang X."/>
            <person name="Jeffery I.B."/>
            <person name="Cooney J.C."/>
            <person name="Kagawa T.F."/>
            <person name="Liu W."/>
            <person name="Song Y."/>
            <person name="Salvetti E."/>
            <person name="Wrobel A."/>
            <person name="Rasinkangas P."/>
            <person name="Parkhill J."/>
            <person name="Rea M.C."/>
            <person name="O'Sullivan O."/>
            <person name="Ritari J."/>
            <person name="Douillard F.P."/>
            <person name="Paul Ross R."/>
            <person name="Yang R."/>
            <person name="Briner A.E."/>
            <person name="Felis G.E."/>
            <person name="de Vos W.M."/>
            <person name="Barrangou R."/>
            <person name="Klaenhammer T.R."/>
            <person name="Caufield P.W."/>
            <person name="Cui Y."/>
            <person name="Zhang H."/>
            <person name="O'Toole P.W."/>
        </authorList>
    </citation>
    <scope>NUCLEOTIDE SEQUENCE [LARGE SCALE GENOMIC DNA]</scope>
    <source>
        <strain evidence="10 11">DSM 22698</strain>
    </source>
</reference>
<keyword evidence="4" id="KW-1003">Cell membrane</keyword>
<dbReference type="Gene3D" id="1.20.1250.20">
    <property type="entry name" value="MFS general substrate transporter like domains"/>
    <property type="match status" value="1"/>
</dbReference>
<feature type="transmembrane region" description="Helical" evidence="8">
    <location>
        <begin position="80"/>
        <end position="104"/>
    </location>
</feature>
<gene>
    <name evidence="10" type="ORF">FD19_GL001066</name>
</gene>
<dbReference type="CDD" id="cd17321">
    <property type="entry name" value="MFS_MMR_MDR_like"/>
    <property type="match status" value="1"/>
</dbReference>
<evidence type="ECO:0000256" key="2">
    <source>
        <dbReference type="ARBA" id="ARBA00008537"/>
    </source>
</evidence>